<name>A0ABT8AP23_9HYPH</name>
<accession>A0ABT8AP23</accession>
<dbReference type="Proteomes" id="UP001244297">
    <property type="component" value="Unassembled WGS sequence"/>
</dbReference>
<keyword evidence="2" id="KW-1185">Reference proteome</keyword>
<gene>
    <name evidence="1" type="ORF">QWZ18_10375</name>
</gene>
<sequence length="53" mass="5586">MRDVMYAILGGAFRVADVLDDWIAETVRGYGAAAPFVSATAPSTVDAEAPTIR</sequence>
<organism evidence="1 2">
    <name type="scientific">Methylobacterium longum</name>
    <dbReference type="NCBI Taxonomy" id="767694"/>
    <lineage>
        <taxon>Bacteria</taxon>
        <taxon>Pseudomonadati</taxon>
        <taxon>Pseudomonadota</taxon>
        <taxon>Alphaproteobacteria</taxon>
        <taxon>Hyphomicrobiales</taxon>
        <taxon>Methylobacteriaceae</taxon>
        <taxon>Methylobacterium</taxon>
    </lineage>
</organism>
<protein>
    <submittedName>
        <fullName evidence="1">Uncharacterized protein</fullName>
    </submittedName>
</protein>
<reference evidence="2" key="1">
    <citation type="journal article" date="2019" name="Int. J. Syst. Evol. Microbiol.">
        <title>The Global Catalogue of Microorganisms (GCM) 10K type strain sequencing project: providing services to taxonomists for standard genome sequencing and annotation.</title>
        <authorList>
            <consortium name="The Broad Institute Genomics Platform"/>
            <consortium name="The Broad Institute Genome Sequencing Center for Infectious Disease"/>
            <person name="Wu L."/>
            <person name="Ma J."/>
        </authorList>
    </citation>
    <scope>NUCLEOTIDE SEQUENCE [LARGE SCALE GENOMIC DNA]</scope>
    <source>
        <strain evidence="2">CECT 7806</strain>
    </source>
</reference>
<evidence type="ECO:0000313" key="1">
    <source>
        <dbReference type="EMBL" id="MDN3571033.1"/>
    </source>
</evidence>
<proteinExistence type="predicted"/>
<comment type="caution">
    <text evidence="1">The sequence shown here is derived from an EMBL/GenBank/DDBJ whole genome shotgun (WGS) entry which is preliminary data.</text>
</comment>
<dbReference type="RefSeq" id="WP_238292155.1">
    <property type="nucleotide sequence ID" value="NZ_BPQS01000051.1"/>
</dbReference>
<evidence type="ECO:0000313" key="2">
    <source>
        <dbReference type="Proteomes" id="UP001244297"/>
    </source>
</evidence>
<dbReference type="EMBL" id="JAUFPT010000029">
    <property type="protein sequence ID" value="MDN3571033.1"/>
    <property type="molecule type" value="Genomic_DNA"/>
</dbReference>